<evidence type="ECO:0000256" key="1">
    <source>
        <dbReference type="SAM" id="MobiDB-lite"/>
    </source>
</evidence>
<sequence length="55" mass="6257">MMKAARYYGKEDIRIEQVPEPAVLPGQIKYQERLHGRQGQGNRGERGHLGKRGPV</sequence>
<feature type="region of interest" description="Disordered" evidence="1">
    <location>
        <begin position="31"/>
        <end position="55"/>
    </location>
</feature>
<organism evidence="2">
    <name type="scientific">Rosellinia necatrix</name>
    <name type="common">White root-rot fungus</name>
    <dbReference type="NCBI Taxonomy" id="77044"/>
    <lineage>
        <taxon>Eukaryota</taxon>
        <taxon>Fungi</taxon>
        <taxon>Dikarya</taxon>
        <taxon>Ascomycota</taxon>
        <taxon>Pezizomycotina</taxon>
        <taxon>Sordariomycetes</taxon>
        <taxon>Xylariomycetidae</taxon>
        <taxon>Xylariales</taxon>
        <taxon>Xylariaceae</taxon>
        <taxon>Rosellinia</taxon>
    </lineage>
</organism>
<reference evidence="2" key="1">
    <citation type="submission" date="2016-03" db="EMBL/GenBank/DDBJ databases">
        <title>Draft genome sequence of Rosellinia necatrix.</title>
        <authorList>
            <person name="Kanematsu S."/>
        </authorList>
    </citation>
    <scope>NUCLEOTIDE SEQUENCE [LARGE SCALE GENOMIC DNA]</scope>
    <source>
        <strain evidence="2">W97</strain>
    </source>
</reference>
<keyword evidence="3" id="KW-1185">Reference proteome</keyword>
<gene>
    <name evidence="2" type="ORF">SAMD00023353_0400240</name>
</gene>
<evidence type="ECO:0000313" key="3">
    <source>
        <dbReference type="Proteomes" id="UP000054516"/>
    </source>
</evidence>
<evidence type="ECO:0000313" key="2">
    <source>
        <dbReference type="EMBL" id="GAW25264.1"/>
    </source>
</evidence>
<dbReference type="Proteomes" id="UP000054516">
    <property type="component" value="Unassembled WGS sequence"/>
</dbReference>
<name>A0A1S8A573_ROSNE</name>
<dbReference type="AlphaFoldDB" id="A0A1S8A573"/>
<accession>A0A1S8A573</accession>
<dbReference type="EMBL" id="DF977449">
    <property type="protein sequence ID" value="GAW25264.1"/>
    <property type="molecule type" value="Genomic_DNA"/>
</dbReference>
<protein>
    <submittedName>
        <fullName evidence="2">Uncharacterized protein</fullName>
    </submittedName>
</protein>
<dbReference type="OrthoDB" id="3941538at2759"/>
<proteinExistence type="predicted"/>